<dbReference type="AlphaFoldDB" id="W6N4C2"/>
<dbReference type="GO" id="GO:0043456">
    <property type="term" value="P:regulation of pentose-phosphate shunt"/>
    <property type="evidence" value="ECO:0007669"/>
    <property type="project" value="TreeGrafter"/>
</dbReference>
<evidence type="ECO:0000256" key="1">
    <source>
        <dbReference type="ARBA" id="ARBA00022801"/>
    </source>
</evidence>
<organism evidence="2 3">
    <name type="scientific">Clostridium tyrobutyricum DIVETGP</name>
    <dbReference type="NCBI Taxonomy" id="1408889"/>
    <lineage>
        <taxon>Bacteria</taxon>
        <taxon>Bacillati</taxon>
        <taxon>Bacillota</taxon>
        <taxon>Clostridia</taxon>
        <taxon>Eubacteriales</taxon>
        <taxon>Clostridiaceae</taxon>
        <taxon>Clostridium</taxon>
    </lineage>
</organism>
<reference evidence="2 3" key="1">
    <citation type="journal article" date="2015" name="Genome Announc.">
        <title>Draft Genome Sequence of Clostridium tyrobutyricum Strain DIVETGP, Isolated from Cow's Milk for Grana Padano Production.</title>
        <authorList>
            <person name="Soggiu A."/>
            <person name="Piras C."/>
            <person name="Gaiarsa S."/>
            <person name="Sassera D."/>
            <person name="Roncada P."/>
            <person name="Bendixen E."/>
            <person name="Brasca M."/>
            <person name="Bonizzi L."/>
        </authorList>
    </citation>
    <scope>NUCLEOTIDE SEQUENCE [LARGE SCALE GENOMIC DNA]</scope>
    <source>
        <strain evidence="2 3">DIVETGP</strain>
    </source>
</reference>
<name>W6N4C2_CLOTY</name>
<proteinExistence type="predicted"/>
<dbReference type="GeneID" id="72656457"/>
<dbReference type="GO" id="GO:0045820">
    <property type="term" value="P:negative regulation of glycolytic process"/>
    <property type="evidence" value="ECO:0007669"/>
    <property type="project" value="TreeGrafter"/>
</dbReference>
<dbReference type="PANTHER" id="PTHR46517">
    <property type="entry name" value="FRUCTOSE-2,6-BISPHOSPHATASE TIGAR"/>
    <property type="match status" value="1"/>
</dbReference>
<dbReference type="InterPro" id="IPR029033">
    <property type="entry name" value="His_PPase_superfam"/>
</dbReference>
<dbReference type="PANTHER" id="PTHR46517:SF1">
    <property type="entry name" value="FRUCTOSE-2,6-BISPHOSPHATASE TIGAR"/>
    <property type="match status" value="1"/>
</dbReference>
<comment type="caution">
    <text evidence="2">The sequence shown here is derived from an EMBL/GenBank/DDBJ whole genome shotgun (WGS) entry which is preliminary data.</text>
</comment>
<keyword evidence="3" id="KW-1185">Reference proteome</keyword>
<dbReference type="SUPFAM" id="SSF53254">
    <property type="entry name" value="Phosphoglycerate mutase-like"/>
    <property type="match status" value="1"/>
</dbReference>
<dbReference type="Proteomes" id="UP000019482">
    <property type="component" value="Unassembled WGS sequence"/>
</dbReference>
<accession>W6N4C2</accession>
<dbReference type="Gene3D" id="3.40.50.1240">
    <property type="entry name" value="Phosphoglycerate mutase-like"/>
    <property type="match status" value="1"/>
</dbReference>
<dbReference type="GO" id="GO:0004331">
    <property type="term" value="F:fructose-2,6-bisphosphate 2-phosphatase activity"/>
    <property type="evidence" value="ECO:0007669"/>
    <property type="project" value="TreeGrafter"/>
</dbReference>
<dbReference type="GO" id="GO:0005829">
    <property type="term" value="C:cytosol"/>
    <property type="evidence" value="ECO:0007669"/>
    <property type="project" value="TreeGrafter"/>
</dbReference>
<evidence type="ECO:0000313" key="3">
    <source>
        <dbReference type="Proteomes" id="UP000019482"/>
    </source>
</evidence>
<protein>
    <submittedName>
        <fullName evidence="2">Possible phosphoglycerate mutase</fullName>
    </submittedName>
</protein>
<dbReference type="InterPro" id="IPR013078">
    <property type="entry name" value="His_Pase_superF_clade-1"/>
</dbReference>
<dbReference type="Pfam" id="PF00300">
    <property type="entry name" value="His_Phos_1"/>
    <property type="match status" value="1"/>
</dbReference>
<dbReference type="EMBL" id="CBXI010000010">
    <property type="protein sequence ID" value="CDL90810.1"/>
    <property type="molecule type" value="Genomic_DNA"/>
</dbReference>
<dbReference type="InterPro" id="IPR051695">
    <property type="entry name" value="Phosphoglycerate_Mutase"/>
</dbReference>
<gene>
    <name evidence="2" type="ORF">CTDIVETGP_0880</name>
</gene>
<dbReference type="CDD" id="cd07067">
    <property type="entry name" value="HP_PGM_like"/>
    <property type="match status" value="1"/>
</dbReference>
<evidence type="ECO:0000313" key="2">
    <source>
        <dbReference type="EMBL" id="CDL90810.1"/>
    </source>
</evidence>
<sequence>MKLTRTEVLLIRHGETLWHKLGKLQGNFDIDLSSDGMIQAEYLAQKLDGKFDFIYSSPMKCAKKLQK</sequence>
<dbReference type="RefSeq" id="WP_250637127.1">
    <property type="nucleotide sequence ID" value="NZ_CBXI010000010.1"/>
</dbReference>
<keyword evidence="1" id="KW-0378">Hydrolase</keyword>